<comment type="caution">
    <text evidence="2">The sequence shown here is derived from an EMBL/GenBank/DDBJ whole genome shotgun (WGS) entry which is preliminary data.</text>
</comment>
<keyword evidence="3" id="KW-1185">Reference proteome</keyword>
<dbReference type="Proteomes" id="UP001444071">
    <property type="component" value="Unassembled WGS sequence"/>
</dbReference>
<reference evidence="2 3" key="1">
    <citation type="submission" date="2021-06" db="EMBL/GenBank/DDBJ databases">
        <authorList>
            <person name="Palmer J.M."/>
        </authorList>
    </citation>
    <scope>NUCLEOTIDE SEQUENCE [LARGE SCALE GENOMIC DNA]</scope>
    <source>
        <strain evidence="2 3">XR_2019</strain>
        <tissue evidence="2">Muscle</tissue>
    </source>
</reference>
<gene>
    <name evidence="2" type="ORF">XENORESO_001099</name>
</gene>
<evidence type="ECO:0000256" key="1">
    <source>
        <dbReference type="SAM" id="MobiDB-lite"/>
    </source>
</evidence>
<dbReference type="EMBL" id="JAHRIM010061238">
    <property type="protein sequence ID" value="MEQ2271210.1"/>
    <property type="molecule type" value="Genomic_DNA"/>
</dbReference>
<organism evidence="2 3">
    <name type="scientific">Xenotaenia resolanae</name>
    <dbReference type="NCBI Taxonomy" id="208358"/>
    <lineage>
        <taxon>Eukaryota</taxon>
        <taxon>Metazoa</taxon>
        <taxon>Chordata</taxon>
        <taxon>Craniata</taxon>
        <taxon>Vertebrata</taxon>
        <taxon>Euteleostomi</taxon>
        <taxon>Actinopterygii</taxon>
        <taxon>Neopterygii</taxon>
        <taxon>Teleostei</taxon>
        <taxon>Neoteleostei</taxon>
        <taxon>Acanthomorphata</taxon>
        <taxon>Ovalentaria</taxon>
        <taxon>Atherinomorphae</taxon>
        <taxon>Cyprinodontiformes</taxon>
        <taxon>Goodeidae</taxon>
        <taxon>Xenotaenia</taxon>
    </lineage>
</organism>
<proteinExistence type="predicted"/>
<accession>A0ABV0WNI9</accession>
<feature type="region of interest" description="Disordered" evidence="1">
    <location>
        <begin position="82"/>
        <end position="104"/>
    </location>
</feature>
<protein>
    <submittedName>
        <fullName evidence="2">Uncharacterized protein</fullName>
    </submittedName>
</protein>
<evidence type="ECO:0000313" key="3">
    <source>
        <dbReference type="Proteomes" id="UP001444071"/>
    </source>
</evidence>
<sequence>MNYMERSHLILTGESKNASYGCLEQHVNSTQKNRKTYFLSLWVIEFSSLSGWGDFTIHCLYPLILARSWVYHGAIGRVHPGQVTSPSQSRHFTRKNILSSEKQT</sequence>
<name>A0ABV0WNI9_9TELE</name>
<evidence type="ECO:0000313" key="2">
    <source>
        <dbReference type="EMBL" id="MEQ2271210.1"/>
    </source>
</evidence>